<evidence type="ECO:0000313" key="3">
    <source>
        <dbReference type="Proteomes" id="UP000262969"/>
    </source>
</evidence>
<sequence>MLRATFQNIVENRDVRKNLILLKEMLREDEKKDSHNREALLYVIAGRYDVFRGLLQDEDAKVRKNTALIMGELAVLEFVEILYEAYHNETQRFVKSSYLSALKNMDYNELLPKLRTSYEIVKSIPITDENKKHLSEELRLLEELLDHSEEEKKHTFIGYDKVNEMVLLCNRNHIHVTMEQLGKIPKKEFTAGVMVKTKELREVLKIRTYRELLFAIDGVRSVPNDVTKAAGVLTDGTLYQFLEERHKGEGPFYFRLEMKGKMDVEKRTAFIKKLSVEIEHLSERKLLNSVNRYEVEIRLIENKEGKFNVLLRLYTLPEARFLYRKEVIASSIHPANAALTAQLVKPYLIEDAQVLDPFCGVGTMLIERDLCVRAKTMYGLDIYGEAIEKARINTDLVNRCGLKSEDGGHLVINYINRDFFDFKHNYLFDEIFTNMPTVGRSMDEGELSTLYQKFFRRAHELLEDQGIIVLYSHNREYVRKFANTKPYRIEKEFEISMMEKTYVYVIRVSR</sequence>
<dbReference type="PANTHER" id="PTHR14911:SF13">
    <property type="entry name" value="TRNA (GUANINE(6)-N2)-METHYLTRANSFERASE THUMP3"/>
    <property type="match status" value="1"/>
</dbReference>
<dbReference type="InterPro" id="IPR029063">
    <property type="entry name" value="SAM-dependent_MTases_sf"/>
</dbReference>
<keyword evidence="2" id="KW-0489">Methyltransferase</keyword>
<comment type="caution">
    <text evidence="2">The sequence shown here is derived from an EMBL/GenBank/DDBJ whole genome shotgun (WGS) entry which is preliminary data.</text>
</comment>
<dbReference type="InterPro" id="IPR000241">
    <property type="entry name" value="RlmKL-like_Mtase"/>
</dbReference>
<dbReference type="AlphaFoldDB" id="A0A3D2X4L4"/>
<dbReference type="SUPFAM" id="SSF53335">
    <property type="entry name" value="S-adenosyl-L-methionine-dependent methyltransferases"/>
    <property type="match status" value="1"/>
</dbReference>
<feature type="domain" description="Ribosomal RNA large subunit methyltransferase K/L-like methyltransferase" evidence="1">
    <location>
        <begin position="350"/>
        <end position="495"/>
    </location>
</feature>
<reference evidence="2 3" key="1">
    <citation type="journal article" date="2018" name="Nat. Biotechnol.">
        <title>A standardized bacterial taxonomy based on genome phylogeny substantially revises the tree of life.</title>
        <authorList>
            <person name="Parks D.H."/>
            <person name="Chuvochina M."/>
            <person name="Waite D.W."/>
            <person name="Rinke C."/>
            <person name="Skarshewski A."/>
            <person name="Chaumeil P.A."/>
            <person name="Hugenholtz P."/>
        </authorList>
    </citation>
    <scope>NUCLEOTIDE SEQUENCE [LARGE SCALE GENOMIC DNA]</scope>
    <source>
        <strain evidence="2">UBA11728</strain>
    </source>
</reference>
<dbReference type="GO" id="GO:0016423">
    <property type="term" value="F:tRNA (guanine) methyltransferase activity"/>
    <property type="evidence" value="ECO:0007669"/>
    <property type="project" value="TreeGrafter"/>
</dbReference>
<evidence type="ECO:0000313" key="2">
    <source>
        <dbReference type="EMBL" id="HCL02081.1"/>
    </source>
</evidence>
<evidence type="ECO:0000259" key="1">
    <source>
        <dbReference type="Pfam" id="PF01170"/>
    </source>
</evidence>
<dbReference type="Gene3D" id="3.40.50.150">
    <property type="entry name" value="Vaccinia Virus protein VP39"/>
    <property type="match status" value="1"/>
</dbReference>
<dbReference type="Pfam" id="PF01170">
    <property type="entry name" value="UPF0020"/>
    <property type="match status" value="1"/>
</dbReference>
<proteinExistence type="predicted"/>
<gene>
    <name evidence="2" type="ORF">DHW61_06630</name>
</gene>
<protein>
    <submittedName>
        <fullName evidence="2">RNA methyltransferase</fullName>
    </submittedName>
</protein>
<dbReference type="CDD" id="cd02440">
    <property type="entry name" value="AdoMet_MTases"/>
    <property type="match status" value="1"/>
</dbReference>
<dbReference type="PANTHER" id="PTHR14911">
    <property type="entry name" value="THUMP DOMAIN-CONTAINING"/>
    <property type="match status" value="1"/>
</dbReference>
<dbReference type="InterPro" id="IPR016024">
    <property type="entry name" value="ARM-type_fold"/>
</dbReference>
<dbReference type="Proteomes" id="UP000262969">
    <property type="component" value="Unassembled WGS sequence"/>
</dbReference>
<organism evidence="2 3">
    <name type="scientific">Lachnoclostridium phytofermentans</name>
    <dbReference type="NCBI Taxonomy" id="66219"/>
    <lineage>
        <taxon>Bacteria</taxon>
        <taxon>Bacillati</taxon>
        <taxon>Bacillota</taxon>
        <taxon>Clostridia</taxon>
        <taxon>Lachnospirales</taxon>
        <taxon>Lachnospiraceae</taxon>
    </lineage>
</organism>
<name>A0A3D2X4L4_9FIRM</name>
<dbReference type="SUPFAM" id="SSF48371">
    <property type="entry name" value="ARM repeat"/>
    <property type="match status" value="1"/>
</dbReference>
<keyword evidence="2" id="KW-0808">Transferase</keyword>
<dbReference type="GO" id="GO:0030488">
    <property type="term" value="P:tRNA methylation"/>
    <property type="evidence" value="ECO:0007669"/>
    <property type="project" value="TreeGrafter"/>
</dbReference>
<dbReference type="EMBL" id="DPVV01000223">
    <property type="protein sequence ID" value="HCL02081.1"/>
    <property type="molecule type" value="Genomic_DNA"/>
</dbReference>
<accession>A0A3D2X4L4</accession>